<dbReference type="AlphaFoldDB" id="A0A0F9GMW2"/>
<organism evidence="2">
    <name type="scientific">marine sediment metagenome</name>
    <dbReference type="NCBI Taxonomy" id="412755"/>
    <lineage>
        <taxon>unclassified sequences</taxon>
        <taxon>metagenomes</taxon>
        <taxon>ecological metagenomes</taxon>
    </lineage>
</organism>
<gene>
    <name evidence="2" type="ORF">LCGC14_2101780</name>
</gene>
<name>A0A0F9GMW2_9ZZZZ</name>
<feature type="transmembrane region" description="Helical" evidence="1">
    <location>
        <begin position="12"/>
        <end position="31"/>
    </location>
</feature>
<keyword evidence="1" id="KW-0472">Membrane</keyword>
<evidence type="ECO:0008006" key="3">
    <source>
        <dbReference type="Google" id="ProtNLM"/>
    </source>
</evidence>
<comment type="caution">
    <text evidence="2">The sequence shown here is derived from an EMBL/GenBank/DDBJ whole genome shotgun (WGS) entry which is preliminary data.</text>
</comment>
<reference evidence="2" key="1">
    <citation type="journal article" date="2015" name="Nature">
        <title>Complex archaea that bridge the gap between prokaryotes and eukaryotes.</title>
        <authorList>
            <person name="Spang A."/>
            <person name="Saw J.H."/>
            <person name="Jorgensen S.L."/>
            <person name="Zaremba-Niedzwiedzka K."/>
            <person name="Martijn J."/>
            <person name="Lind A.E."/>
            <person name="van Eijk R."/>
            <person name="Schleper C."/>
            <person name="Guy L."/>
            <person name="Ettema T.J."/>
        </authorList>
    </citation>
    <scope>NUCLEOTIDE SEQUENCE</scope>
</reference>
<dbReference type="EMBL" id="LAZR01025805">
    <property type="protein sequence ID" value="KKL70750.1"/>
    <property type="molecule type" value="Genomic_DNA"/>
</dbReference>
<feature type="transmembrane region" description="Helical" evidence="1">
    <location>
        <begin position="102"/>
        <end position="125"/>
    </location>
</feature>
<feature type="transmembrane region" description="Helical" evidence="1">
    <location>
        <begin position="79"/>
        <end position="96"/>
    </location>
</feature>
<keyword evidence="1" id="KW-1133">Transmembrane helix</keyword>
<keyword evidence="1" id="KW-0812">Transmembrane</keyword>
<feature type="transmembrane region" description="Helical" evidence="1">
    <location>
        <begin position="132"/>
        <end position="148"/>
    </location>
</feature>
<feature type="transmembrane region" description="Helical" evidence="1">
    <location>
        <begin position="37"/>
        <end position="59"/>
    </location>
</feature>
<protein>
    <recommendedName>
        <fullName evidence="3">Transmembrane protein</fullName>
    </recommendedName>
</protein>
<proteinExistence type="predicted"/>
<feature type="transmembrane region" description="Helical" evidence="1">
    <location>
        <begin position="160"/>
        <end position="182"/>
    </location>
</feature>
<sequence length="319" mass="37938">MNIIDFENVRTYMESVFILFFILSGTYLYSFRDSLPWLTPFVILSYGIIISLFGIYQYYEYLNIIKKKDDKPSYRVPRTIGAGIIWILWLIYGIIFKDVSLLFSPIIGYIQSSIVVLLVLLTYLPEIKENRIWTNIIFFCVLLLLFIPHSDTISHDMDKFILFIKIFVFYILYVLTETLHILQEENKIFEITTSSPIDYNKWIYKTEIKIIQSCWILLISKYLLLGVIFQFIPLCIELSKYKHEMDKWKQQILPTVNDNISIKKKPKKKYSTVKKKKKKKKFMSNILICNIGNIDEEELELILNDEDDNSNTEEEQKQE</sequence>
<accession>A0A0F9GMW2</accession>
<feature type="transmembrane region" description="Helical" evidence="1">
    <location>
        <begin position="210"/>
        <end position="232"/>
    </location>
</feature>
<evidence type="ECO:0000256" key="1">
    <source>
        <dbReference type="SAM" id="Phobius"/>
    </source>
</evidence>
<evidence type="ECO:0000313" key="2">
    <source>
        <dbReference type="EMBL" id="KKL70750.1"/>
    </source>
</evidence>